<keyword evidence="2" id="KW-1185">Reference proteome</keyword>
<reference evidence="1" key="1">
    <citation type="submission" date="2022-08" db="EMBL/GenBank/DDBJ databases">
        <authorList>
            <person name="Kallberg Y."/>
            <person name="Tangrot J."/>
            <person name="Rosling A."/>
        </authorList>
    </citation>
    <scope>NUCLEOTIDE SEQUENCE</scope>
    <source>
        <strain evidence="1">Wild A</strain>
    </source>
</reference>
<protein>
    <submittedName>
        <fullName evidence="1">8236_t:CDS:1</fullName>
    </submittedName>
</protein>
<accession>A0A9W4TAG8</accession>
<comment type="caution">
    <text evidence="1">The sequence shown here is derived from an EMBL/GenBank/DDBJ whole genome shotgun (WGS) entry which is preliminary data.</text>
</comment>
<gene>
    <name evidence="1" type="ORF">FWILDA_LOCUS17563</name>
</gene>
<sequence>SPALPTELLPAFLTVYNALPYQICHRIVTIQNTSIQIKTKT</sequence>
<feature type="non-terminal residue" evidence="1">
    <location>
        <position position="41"/>
    </location>
</feature>
<evidence type="ECO:0000313" key="2">
    <source>
        <dbReference type="Proteomes" id="UP001153678"/>
    </source>
</evidence>
<name>A0A9W4TAG8_9GLOM</name>
<organism evidence="1 2">
    <name type="scientific">Funneliformis geosporum</name>
    <dbReference type="NCBI Taxonomy" id="1117311"/>
    <lineage>
        <taxon>Eukaryota</taxon>
        <taxon>Fungi</taxon>
        <taxon>Fungi incertae sedis</taxon>
        <taxon>Mucoromycota</taxon>
        <taxon>Glomeromycotina</taxon>
        <taxon>Glomeromycetes</taxon>
        <taxon>Glomerales</taxon>
        <taxon>Glomeraceae</taxon>
        <taxon>Funneliformis</taxon>
    </lineage>
</organism>
<dbReference type="AlphaFoldDB" id="A0A9W4TAG8"/>
<dbReference type="Proteomes" id="UP001153678">
    <property type="component" value="Unassembled WGS sequence"/>
</dbReference>
<dbReference type="EMBL" id="CAMKVN010014178">
    <property type="protein sequence ID" value="CAI2196406.1"/>
    <property type="molecule type" value="Genomic_DNA"/>
</dbReference>
<evidence type="ECO:0000313" key="1">
    <source>
        <dbReference type="EMBL" id="CAI2196406.1"/>
    </source>
</evidence>
<proteinExistence type="predicted"/>
<feature type="non-terminal residue" evidence="1">
    <location>
        <position position="1"/>
    </location>
</feature>